<feature type="domain" description="HTH lacI-type" evidence="4">
    <location>
        <begin position="1"/>
        <end position="53"/>
    </location>
</feature>
<dbReference type="PROSITE" id="PS00356">
    <property type="entry name" value="HTH_LACI_1"/>
    <property type="match status" value="1"/>
</dbReference>
<dbReference type="Proteomes" id="UP001156691">
    <property type="component" value="Unassembled WGS sequence"/>
</dbReference>
<keyword evidence="2" id="KW-0238">DNA-binding</keyword>
<evidence type="ECO:0000313" key="6">
    <source>
        <dbReference type="Proteomes" id="UP001156691"/>
    </source>
</evidence>
<sequence>MKDVALAAGVSARTVSNVVHGYVHVSEDTRRRVQEACDRLDYRPNLLARNLRSGRSRVIALVVPEIGSPYFGELGQSIIEAARSRGYAVLIDHTGGDIEQEKEFLVRSSASRLFDGVLLSPSRVTGDELRAILDVPFVLLGPRLFDPAFDHVSIDNVAAAAEATGHLLRQGRRRVAAIGEQRWGGSAAQIRTIGFRKAHEALGLAVDESLVVPTARFKREDGAAAMSHLIESGLRPDAVFCFNDLLALGAMRAIHQHGLRVPEDIAVVGFDNIEEGQYSTPSLTTIAPDRHVIAELAVERLLARIDGETVDQPPRLVVPHQLLVRESA</sequence>
<dbReference type="CDD" id="cd06267">
    <property type="entry name" value="PBP1_LacI_sugar_binding-like"/>
    <property type="match status" value="1"/>
</dbReference>
<dbReference type="InterPro" id="IPR046335">
    <property type="entry name" value="LacI/GalR-like_sensor"/>
</dbReference>
<evidence type="ECO:0000256" key="1">
    <source>
        <dbReference type="ARBA" id="ARBA00023015"/>
    </source>
</evidence>
<protein>
    <submittedName>
        <fullName evidence="5">LacI family transcriptional regulator</fullName>
    </submittedName>
</protein>
<name>A0ABQ5W4V0_9HYPH</name>
<keyword evidence="1" id="KW-0805">Transcription regulation</keyword>
<comment type="caution">
    <text evidence="5">The sequence shown here is derived from an EMBL/GenBank/DDBJ whole genome shotgun (WGS) entry which is preliminary data.</text>
</comment>
<evidence type="ECO:0000256" key="3">
    <source>
        <dbReference type="ARBA" id="ARBA00023163"/>
    </source>
</evidence>
<dbReference type="PANTHER" id="PTHR30146">
    <property type="entry name" value="LACI-RELATED TRANSCRIPTIONAL REPRESSOR"/>
    <property type="match status" value="1"/>
</dbReference>
<organism evidence="5 6">
    <name type="scientific">Devosia nitrariae</name>
    <dbReference type="NCBI Taxonomy" id="2071872"/>
    <lineage>
        <taxon>Bacteria</taxon>
        <taxon>Pseudomonadati</taxon>
        <taxon>Pseudomonadota</taxon>
        <taxon>Alphaproteobacteria</taxon>
        <taxon>Hyphomicrobiales</taxon>
        <taxon>Devosiaceae</taxon>
        <taxon>Devosia</taxon>
    </lineage>
</organism>
<dbReference type="InterPro" id="IPR000843">
    <property type="entry name" value="HTH_LacI"/>
</dbReference>
<dbReference type="SMART" id="SM00354">
    <property type="entry name" value="HTH_LACI"/>
    <property type="match status" value="1"/>
</dbReference>
<keyword evidence="6" id="KW-1185">Reference proteome</keyword>
<dbReference type="EMBL" id="BSNS01000011">
    <property type="protein sequence ID" value="GLQ55100.1"/>
    <property type="molecule type" value="Genomic_DNA"/>
</dbReference>
<proteinExistence type="predicted"/>
<dbReference type="PANTHER" id="PTHR30146:SF153">
    <property type="entry name" value="LACTOSE OPERON REPRESSOR"/>
    <property type="match status" value="1"/>
</dbReference>
<evidence type="ECO:0000313" key="5">
    <source>
        <dbReference type="EMBL" id="GLQ55100.1"/>
    </source>
</evidence>
<dbReference type="InterPro" id="IPR010982">
    <property type="entry name" value="Lambda_DNA-bd_dom_sf"/>
</dbReference>
<dbReference type="CDD" id="cd01392">
    <property type="entry name" value="HTH_LacI"/>
    <property type="match status" value="1"/>
</dbReference>
<accession>A0ABQ5W4V0</accession>
<dbReference type="Gene3D" id="3.40.50.2300">
    <property type="match status" value="2"/>
</dbReference>
<dbReference type="InterPro" id="IPR028082">
    <property type="entry name" value="Peripla_BP_I"/>
</dbReference>
<reference evidence="6" key="1">
    <citation type="journal article" date="2019" name="Int. J. Syst. Evol. Microbiol.">
        <title>The Global Catalogue of Microorganisms (GCM) 10K type strain sequencing project: providing services to taxonomists for standard genome sequencing and annotation.</title>
        <authorList>
            <consortium name="The Broad Institute Genomics Platform"/>
            <consortium name="The Broad Institute Genome Sequencing Center for Infectious Disease"/>
            <person name="Wu L."/>
            <person name="Ma J."/>
        </authorList>
    </citation>
    <scope>NUCLEOTIDE SEQUENCE [LARGE SCALE GENOMIC DNA]</scope>
    <source>
        <strain evidence="6">NBRC 112416</strain>
    </source>
</reference>
<dbReference type="SUPFAM" id="SSF47413">
    <property type="entry name" value="lambda repressor-like DNA-binding domains"/>
    <property type="match status" value="1"/>
</dbReference>
<dbReference type="Pfam" id="PF13377">
    <property type="entry name" value="Peripla_BP_3"/>
    <property type="match status" value="1"/>
</dbReference>
<gene>
    <name evidence="5" type="ORF">GCM10010862_23590</name>
</gene>
<evidence type="ECO:0000256" key="2">
    <source>
        <dbReference type="ARBA" id="ARBA00023125"/>
    </source>
</evidence>
<dbReference type="Pfam" id="PF00356">
    <property type="entry name" value="LacI"/>
    <property type="match status" value="1"/>
</dbReference>
<dbReference type="PROSITE" id="PS50932">
    <property type="entry name" value="HTH_LACI_2"/>
    <property type="match status" value="1"/>
</dbReference>
<dbReference type="Gene3D" id="1.10.260.40">
    <property type="entry name" value="lambda repressor-like DNA-binding domains"/>
    <property type="match status" value="1"/>
</dbReference>
<dbReference type="SUPFAM" id="SSF53822">
    <property type="entry name" value="Periplasmic binding protein-like I"/>
    <property type="match status" value="1"/>
</dbReference>
<keyword evidence="3" id="KW-0804">Transcription</keyword>
<evidence type="ECO:0000259" key="4">
    <source>
        <dbReference type="PROSITE" id="PS50932"/>
    </source>
</evidence>